<dbReference type="InterPro" id="IPR019662">
    <property type="entry name" value="DUF2516"/>
</dbReference>
<accession>A0A2P2C6H2</accession>
<organism evidence="2">
    <name type="scientific">metagenome</name>
    <dbReference type="NCBI Taxonomy" id="256318"/>
    <lineage>
        <taxon>unclassified sequences</taxon>
        <taxon>metagenomes</taxon>
    </lineage>
</organism>
<reference evidence="2" key="1">
    <citation type="submission" date="2015-08" db="EMBL/GenBank/DDBJ databases">
        <authorList>
            <person name="Babu N.S."/>
            <person name="Beckwith C.J."/>
            <person name="Beseler K.G."/>
            <person name="Brison A."/>
            <person name="Carone J.V."/>
            <person name="Caskin T.P."/>
            <person name="Diamond M."/>
            <person name="Durham M.E."/>
            <person name="Foxe J.M."/>
            <person name="Go M."/>
            <person name="Henderson B.A."/>
            <person name="Jones I.B."/>
            <person name="McGettigan J.A."/>
            <person name="Micheletti S.J."/>
            <person name="Nasrallah M.E."/>
            <person name="Ortiz D."/>
            <person name="Piller C.R."/>
            <person name="Privatt S.R."/>
            <person name="Schneider S.L."/>
            <person name="Sharp S."/>
            <person name="Smith T.C."/>
            <person name="Stanton J.D."/>
            <person name="Ullery H.E."/>
            <person name="Wilson R.J."/>
            <person name="Serrano M.G."/>
            <person name="Buck G."/>
            <person name="Lee V."/>
            <person name="Wang Y."/>
            <person name="Carvalho R."/>
            <person name="Voegtly L."/>
            <person name="Shi R."/>
            <person name="Duckworth R."/>
            <person name="Johnson A."/>
            <person name="Loviza R."/>
            <person name="Walstead R."/>
            <person name="Shah Z."/>
            <person name="Kiflezghi M."/>
            <person name="Wade K."/>
            <person name="Ball S.L."/>
            <person name="Bradley K.W."/>
            <person name="Asai D.J."/>
            <person name="Bowman C.A."/>
            <person name="Russell D.A."/>
            <person name="Pope W.H."/>
            <person name="Jacobs-Sera D."/>
            <person name="Hendrix R.W."/>
            <person name="Hatfull G.F."/>
        </authorList>
    </citation>
    <scope>NUCLEOTIDE SEQUENCE</scope>
</reference>
<feature type="transmembrane region" description="Helical" evidence="1">
    <location>
        <begin position="17"/>
        <end position="38"/>
    </location>
</feature>
<keyword evidence="1" id="KW-0812">Transmembrane</keyword>
<keyword evidence="1" id="KW-0472">Membrane</keyword>
<proteinExistence type="predicted"/>
<evidence type="ECO:0000256" key="1">
    <source>
        <dbReference type="SAM" id="Phobius"/>
    </source>
</evidence>
<evidence type="ECO:0008006" key="3">
    <source>
        <dbReference type="Google" id="ProtNLM"/>
    </source>
</evidence>
<gene>
    <name evidence="2" type="ORF">NOCA1130119</name>
</gene>
<feature type="transmembrane region" description="Helical" evidence="1">
    <location>
        <begin position="76"/>
        <end position="96"/>
    </location>
</feature>
<dbReference type="AlphaFoldDB" id="A0A2P2C6H2"/>
<sequence length="104" mass="11304">MFAYDVLVNIYELQGTFYLVVLVAMLAVKGFAFINALTYSTEAYEAAGKLTKTAWCAITGLGFAAQLILLGSPLNIVSLAFTIAALVYLADVRPALKEVTSYRR</sequence>
<protein>
    <recommendedName>
        <fullName evidence="3">DUF2516 family protein</fullName>
    </recommendedName>
</protein>
<dbReference type="EMBL" id="CZKB01000005">
    <property type="protein sequence ID" value="CUR57609.1"/>
    <property type="molecule type" value="Genomic_DNA"/>
</dbReference>
<keyword evidence="1" id="KW-1133">Transmembrane helix</keyword>
<dbReference type="Pfam" id="PF10724">
    <property type="entry name" value="DUF2516"/>
    <property type="match status" value="1"/>
</dbReference>
<name>A0A2P2C6H2_9ZZZZ</name>
<evidence type="ECO:0000313" key="2">
    <source>
        <dbReference type="EMBL" id="CUR57609.1"/>
    </source>
</evidence>